<dbReference type="GO" id="GO:0009055">
    <property type="term" value="F:electron transfer activity"/>
    <property type="evidence" value="ECO:0007669"/>
    <property type="project" value="InterPro"/>
</dbReference>
<evidence type="ECO:0000256" key="4">
    <source>
        <dbReference type="PROSITE-ProRule" id="PRU00433"/>
    </source>
</evidence>
<dbReference type="PANTHER" id="PTHR33751">
    <property type="entry name" value="CBB3-TYPE CYTOCHROME C OXIDASE SUBUNIT FIXP"/>
    <property type="match status" value="1"/>
</dbReference>
<dbReference type="InterPro" id="IPR009056">
    <property type="entry name" value="Cyt_c-like_dom"/>
</dbReference>
<dbReference type="Pfam" id="PF00034">
    <property type="entry name" value="Cytochrom_C"/>
    <property type="match status" value="1"/>
</dbReference>
<evidence type="ECO:0000313" key="7">
    <source>
        <dbReference type="EMBL" id="QOY51027.1"/>
    </source>
</evidence>
<dbReference type="Gene3D" id="1.10.760.10">
    <property type="entry name" value="Cytochrome c-like domain"/>
    <property type="match status" value="1"/>
</dbReference>
<dbReference type="SUPFAM" id="SSF46626">
    <property type="entry name" value="Cytochrome c"/>
    <property type="match status" value="1"/>
</dbReference>
<dbReference type="PANTHER" id="PTHR33751:SF1">
    <property type="entry name" value="CBB3-TYPE CYTOCHROME C OXIDASE SUBUNIT FIXP"/>
    <property type="match status" value="1"/>
</dbReference>
<dbReference type="GO" id="GO:0046872">
    <property type="term" value="F:metal ion binding"/>
    <property type="evidence" value="ECO:0007669"/>
    <property type="project" value="UniProtKB-KW"/>
</dbReference>
<feature type="signal peptide" evidence="5">
    <location>
        <begin position="1"/>
        <end position="16"/>
    </location>
</feature>
<dbReference type="AlphaFoldDB" id="A0A7S7RLD6"/>
<keyword evidence="1 4" id="KW-0349">Heme</keyword>
<name>A0A7S7RLD6_9BACT</name>
<evidence type="ECO:0000256" key="3">
    <source>
        <dbReference type="ARBA" id="ARBA00023004"/>
    </source>
</evidence>
<evidence type="ECO:0000313" key="8">
    <source>
        <dbReference type="Proteomes" id="UP000593994"/>
    </source>
</evidence>
<evidence type="ECO:0000256" key="2">
    <source>
        <dbReference type="ARBA" id="ARBA00022723"/>
    </source>
</evidence>
<dbReference type="GO" id="GO:0020037">
    <property type="term" value="F:heme binding"/>
    <property type="evidence" value="ECO:0007669"/>
    <property type="project" value="InterPro"/>
</dbReference>
<proteinExistence type="predicted"/>
<keyword evidence="2 4" id="KW-0479">Metal-binding</keyword>
<feature type="chain" id="PRO_5032350479" evidence="5">
    <location>
        <begin position="17"/>
        <end position="120"/>
    </location>
</feature>
<dbReference type="PROSITE" id="PS51007">
    <property type="entry name" value="CYTC"/>
    <property type="match status" value="1"/>
</dbReference>
<feature type="domain" description="Cytochrome c" evidence="6">
    <location>
        <begin position="18"/>
        <end position="100"/>
    </location>
</feature>
<dbReference type="InterPro" id="IPR050597">
    <property type="entry name" value="Cytochrome_c_Oxidase_Subunit"/>
</dbReference>
<gene>
    <name evidence="7" type="ORF">HUE88_07700</name>
</gene>
<keyword evidence="5" id="KW-0732">Signal</keyword>
<dbReference type="InterPro" id="IPR036909">
    <property type="entry name" value="Cyt_c-like_dom_sf"/>
</dbReference>
<dbReference type="KEGG" id="sbal:HUE88_07700"/>
<reference evidence="7 8" key="1">
    <citation type="submission" date="2020-05" db="EMBL/GenBank/DDBJ databases">
        <title>Sulfurimonas marisnigri, sp. nov., and Sulfurimonas baltica, sp. nov., manganese oxide reducing chemolithoautotrophs of the class Epsilonproteobacteria isolated from the pelagic redoxclines of the Black and Baltic Seas and emended description of the genus Sulfurimonas.</title>
        <authorList>
            <person name="Henkel J.V."/>
            <person name="Laudan C."/>
            <person name="Werner J."/>
            <person name="Neu T."/>
            <person name="Plewe S."/>
            <person name="Sproer C."/>
            <person name="Bunk B."/>
            <person name="Schulz-Vogt H.N."/>
        </authorList>
    </citation>
    <scope>NUCLEOTIDE SEQUENCE [LARGE SCALE GENOMIC DNA]</scope>
    <source>
        <strain evidence="7 8">GD2</strain>
    </source>
</reference>
<keyword evidence="8" id="KW-1185">Reference proteome</keyword>
<sequence length="120" mass="13793">MRFFLILFLLLSLSQAQTPYEAGKYIYIQKGCYSCHGNNLEGLHEYPHLANRAKGYMSYKLKYFRSKKADTQQQEMMIAYASGLSDADIDNLTTYMYEFVKDESAQRYDDSFQTSGDGGS</sequence>
<accession>A0A7S7RLD6</accession>
<evidence type="ECO:0000256" key="5">
    <source>
        <dbReference type="SAM" id="SignalP"/>
    </source>
</evidence>
<evidence type="ECO:0000256" key="1">
    <source>
        <dbReference type="ARBA" id="ARBA00022617"/>
    </source>
</evidence>
<keyword evidence="3 4" id="KW-0408">Iron</keyword>
<dbReference type="EMBL" id="CP054492">
    <property type="protein sequence ID" value="QOY51027.1"/>
    <property type="molecule type" value="Genomic_DNA"/>
</dbReference>
<protein>
    <submittedName>
        <fullName evidence="7">Cytochrome c</fullName>
    </submittedName>
</protein>
<evidence type="ECO:0000259" key="6">
    <source>
        <dbReference type="PROSITE" id="PS51007"/>
    </source>
</evidence>
<organism evidence="7 8">
    <name type="scientific">Candidatus Sulfurimonas baltica</name>
    <dbReference type="NCBI Taxonomy" id="2740404"/>
    <lineage>
        <taxon>Bacteria</taxon>
        <taxon>Pseudomonadati</taxon>
        <taxon>Campylobacterota</taxon>
        <taxon>Epsilonproteobacteria</taxon>
        <taxon>Campylobacterales</taxon>
        <taxon>Sulfurimonadaceae</taxon>
        <taxon>Sulfurimonas</taxon>
    </lineage>
</organism>
<dbReference type="Proteomes" id="UP000593994">
    <property type="component" value="Chromosome"/>
</dbReference>
<dbReference type="RefSeq" id="WP_194368142.1">
    <property type="nucleotide sequence ID" value="NZ_CP054492.1"/>
</dbReference>